<evidence type="ECO:0000256" key="3">
    <source>
        <dbReference type="ARBA" id="ARBA00022692"/>
    </source>
</evidence>
<dbReference type="OrthoDB" id="5877963at2759"/>
<evidence type="ECO:0000256" key="1">
    <source>
        <dbReference type="ARBA" id="ARBA00004141"/>
    </source>
</evidence>
<evidence type="ECO:0000256" key="7">
    <source>
        <dbReference type="SAM" id="MobiDB-lite"/>
    </source>
</evidence>
<evidence type="ECO:0000256" key="6">
    <source>
        <dbReference type="RuleBase" id="RU361216"/>
    </source>
</evidence>
<proteinExistence type="inferred from homology"/>
<keyword evidence="3" id="KW-0812">Transmembrane</keyword>
<comment type="similarity">
    <text evidence="6">Belongs to the dicarboxylate/amino acid:cation symporter (DAACS) (TC 2.A.23) family.</text>
</comment>
<name>A0A3P7A0F1_HYMDI</name>
<dbReference type="EMBL" id="UYSG01004842">
    <property type="protein sequence ID" value="VDL58623.1"/>
    <property type="molecule type" value="Genomic_DNA"/>
</dbReference>
<gene>
    <name evidence="8" type="ORF">HDID_LOCUS6305</name>
</gene>
<dbReference type="Gene3D" id="1.10.3860.10">
    <property type="entry name" value="Sodium:dicarboxylate symporter"/>
    <property type="match status" value="1"/>
</dbReference>
<evidence type="ECO:0000313" key="9">
    <source>
        <dbReference type="Proteomes" id="UP000274504"/>
    </source>
</evidence>
<accession>A0A3P7A0F1</accession>
<feature type="region of interest" description="Disordered" evidence="7">
    <location>
        <begin position="79"/>
        <end position="100"/>
    </location>
</feature>
<keyword evidence="5" id="KW-0472">Membrane</keyword>
<dbReference type="SUPFAM" id="SSF118215">
    <property type="entry name" value="Proton glutamate symport protein"/>
    <property type="match status" value="1"/>
</dbReference>
<dbReference type="InterPro" id="IPR036458">
    <property type="entry name" value="Na:dicarbo_symporter_sf"/>
</dbReference>
<organism evidence="8 9">
    <name type="scientific">Hymenolepis diminuta</name>
    <name type="common">Rat tapeworm</name>
    <dbReference type="NCBI Taxonomy" id="6216"/>
    <lineage>
        <taxon>Eukaryota</taxon>
        <taxon>Metazoa</taxon>
        <taxon>Spiralia</taxon>
        <taxon>Lophotrochozoa</taxon>
        <taxon>Platyhelminthes</taxon>
        <taxon>Cestoda</taxon>
        <taxon>Eucestoda</taxon>
        <taxon>Cyclophyllidea</taxon>
        <taxon>Hymenolepididae</taxon>
        <taxon>Hymenolepis</taxon>
    </lineage>
</organism>
<dbReference type="InterPro" id="IPR001991">
    <property type="entry name" value="Na-dicarboxylate_symporter"/>
</dbReference>
<feature type="compositionally biased region" description="Polar residues" evidence="7">
    <location>
        <begin position="91"/>
        <end position="100"/>
    </location>
</feature>
<evidence type="ECO:0000256" key="2">
    <source>
        <dbReference type="ARBA" id="ARBA00022448"/>
    </source>
</evidence>
<evidence type="ECO:0000313" key="8">
    <source>
        <dbReference type="EMBL" id="VDL58623.1"/>
    </source>
</evidence>
<dbReference type="GO" id="GO:0015293">
    <property type="term" value="F:symporter activity"/>
    <property type="evidence" value="ECO:0007669"/>
    <property type="project" value="UniProtKB-UniRule"/>
</dbReference>
<keyword evidence="2 6" id="KW-0813">Transport</keyword>
<keyword evidence="4" id="KW-1133">Transmembrane helix</keyword>
<comment type="subcellular location">
    <subcellularLocation>
        <location evidence="1 6">Membrane</location>
        <topology evidence="1 6">Multi-pass membrane protein</topology>
    </subcellularLocation>
</comment>
<feature type="compositionally biased region" description="Acidic residues" evidence="7">
    <location>
        <begin position="79"/>
        <end position="90"/>
    </location>
</feature>
<dbReference type="Pfam" id="PF00375">
    <property type="entry name" value="SDF"/>
    <property type="match status" value="1"/>
</dbReference>
<evidence type="ECO:0000256" key="4">
    <source>
        <dbReference type="ARBA" id="ARBA00022989"/>
    </source>
</evidence>
<sequence>MLTFASTLAVPSIPSSSMVLVVTVLSSIGVPSDGAAILFAMEWLLDRCRSGTGGLTVMYAAATTDAICRRLKKGVDPDDELEGFDHEEDSQTITSNEGVV</sequence>
<protein>
    <recommendedName>
        <fullName evidence="6">Amino acid transporter</fullName>
    </recommendedName>
</protein>
<dbReference type="GO" id="GO:0016020">
    <property type="term" value="C:membrane"/>
    <property type="evidence" value="ECO:0007669"/>
    <property type="project" value="UniProtKB-SubCell"/>
</dbReference>
<dbReference type="AlphaFoldDB" id="A0A3P7A0F1"/>
<evidence type="ECO:0000256" key="5">
    <source>
        <dbReference type="ARBA" id="ARBA00023136"/>
    </source>
</evidence>
<keyword evidence="6" id="KW-0769">Symport</keyword>
<reference evidence="8 9" key="1">
    <citation type="submission" date="2018-11" db="EMBL/GenBank/DDBJ databases">
        <authorList>
            <consortium name="Pathogen Informatics"/>
        </authorList>
    </citation>
    <scope>NUCLEOTIDE SEQUENCE [LARGE SCALE GENOMIC DNA]</scope>
</reference>
<dbReference type="Proteomes" id="UP000274504">
    <property type="component" value="Unassembled WGS sequence"/>
</dbReference>